<feature type="domain" description="PAS" evidence="3">
    <location>
        <begin position="328"/>
        <end position="382"/>
    </location>
</feature>
<name>A0AA39M050_9BILA</name>
<dbReference type="Gene3D" id="1.10.287.810">
    <property type="entry name" value="Mitochondrial import inner membrane translocase subunit tim13 like domains"/>
    <property type="match status" value="1"/>
</dbReference>
<organism evidence="5 6">
    <name type="scientific">Steinernema hermaphroditum</name>
    <dbReference type="NCBI Taxonomy" id="289476"/>
    <lineage>
        <taxon>Eukaryota</taxon>
        <taxon>Metazoa</taxon>
        <taxon>Ecdysozoa</taxon>
        <taxon>Nematoda</taxon>
        <taxon>Chromadorea</taxon>
        <taxon>Rhabditida</taxon>
        <taxon>Tylenchina</taxon>
        <taxon>Panagrolaimomorpha</taxon>
        <taxon>Strongyloidoidea</taxon>
        <taxon>Steinernematidae</taxon>
        <taxon>Steinernema</taxon>
    </lineage>
</organism>
<reference evidence="5" key="1">
    <citation type="submission" date="2023-06" db="EMBL/GenBank/DDBJ databases">
        <title>Genomic analysis of the entomopathogenic nematode Steinernema hermaphroditum.</title>
        <authorList>
            <person name="Schwarz E.M."/>
            <person name="Heppert J.K."/>
            <person name="Baniya A."/>
            <person name="Schwartz H.T."/>
            <person name="Tan C.-H."/>
            <person name="Antoshechkin I."/>
            <person name="Sternberg P.W."/>
            <person name="Goodrich-Blair H."/>
            <person name="Dillman A.R."/>
        </authorList>
    </citation>
    <scope>NUCLEOTIDE SEQUENCE</scope>
    <source>
        <strain evidence="5">PS9179</strain>
        <tissue evidence="5">Whole animal</tissue>
    </source>
</reference>
<accession>A0AA39M050</accession>
<evidence type="ECO:0000313" key="5">
    <source>
        <dbReference type="EMBL" id="KAK0416701.1"/>
    </source>
</evidence>
<dbReference type="SMART" id="SM00091">
    <property type="entry name" value="PAS"/>
    <property type="match status" value="2"/>
</dbReference>
<dbReference type="PANTHER" id="PTHR23042">
    <property type="entry name" value="CIRCADIAN PROTEIN CLOCK/ARNT/BMAL/PAS"/>
    <property type="match status" value="1"/>
</dbReference>
<dbReference type="Gene3D" id="4.10.280.10">
    <property type="entry name" value="Helix-loop-helix DNA-binding domain"/>
    <property type="match status" value="1"/>
</dbReference>
<gene>
    <name evidence="5" type="ORF">QR680_012639</name>
</gene>
<evidence type="ECO:0000259" key="4">
    <source>
        <dbReference type="PROSITE" id="PS50888"/>
    </source>
</evidence>
<dbReference type="InterPro" id="IPR004217">
    <property type="entry name" value="Tim10-like"/>
</dbReference>
<dbReference type="PROSITE" id="PS50112">
    <property type="entry name" value="PAS"/>
    <property type="match status" value="1"/>
</dbReference>
<feature type="coiled-coil region" evidence="1">
    <location>
        <begin position="554"/>
        <end position="581"/>
    </location>
</feature>
<evidence type="ECO:0000256" key="2">
    <source>
        <dbReference type="SAM" id="MobiDB-lite"/>
    </source>
</evidence>
<dbReference type="PROSITE" id="PS50888">
    <property type="entry name" value="BHLH"/>
    <property type="match status" value="1"/>
</dbReference>
<dbReference type="InterPro" id="IPR050933">
    <property type="entry name" value="Circadian_TF"/>
</dbReference>
<dbReference type="InterPro" id="IPR011598">
    <property type="entry name" value="bHLH_dom"/>
</dbReference>
<dbReference type="SUPFAM" id="SSF47459">
    <property type="entry name" value="HLH, helix-loop-helix DNA-binding domain"/>
    <property type="match status" value="1"/>
</dbReference>
<feature type="coiled-coil region" evidence="1">
    <location>
        <begin position="133"/>
        <end position="160"/>
    </location>
</feature>
<dbReference type="SMART" id="SM00353">
    <property type="entry name" value="HLH"/>
    <property type="match status" value="1"/>
</dbReference>
<evidence type="ECO:0008006" key="7">
    <source>
        <dbReference type="Google" id="ProtNLM"/>
    </source>
</evidence>
<feature type="domain" description="BHLH" evidence="4">
    <location>
        <begin position="96"/>
        <end position="146"/>
    </location>
</feature>
<dbReference type="InterPro" id="IPR035965">
    <property type="entry name" value="PAS-like_dom_sf"/>
</dbReference>
<sequence length="673" mass="74625">MPGDDSARRGSCWKIRPSDDLEVARLKPKRAKIIIMEEGCDVEESERVRRGKRVLSCEATDGAISPEAGKEVRESQLVCGTVNGHWGRRNPLHISGKKRLRNECEKRRRDSFNRFINELTDIVANGDRKIDKSNVLQKAIEFLKDRQAKMEAQNSIASEKVRSGSVEESQLCRALNCLPHHLVRAQMEIIGAGMFCFGRNGEILHASPSFASLLGSTCSDVQAKSLFSLLPASATEGLRVFLGVHDDAPKKWKEIAQITVGTMELTGKWARIAFDRGKSEGSDLAEISAVEREVFVGVARATGRLPAREFSLDNISSAHLPSGLAFSFIYNGDFTCVSADESGIKLLGYGILDVVGTSGYSLIHEDDLDVVAEDHKQLIVAKSMDITPHRLRMDSGGYMWMKCFASIQEDIGDTKRIRCVYTPTNIPERARFSGIPNVLSVESPKTVVPVSPMVRAPSAMVTPIPVFCTPSTPGTSASTILPSIHRHQGFPMSPALTEEGAPHTLRSRSQSLSVGDRKRNFSESATSSFDVLSPRSANIPPVPETPEPNFENVLEFFLQKSRELQDQVKRKRIELFKLSQQNGSATQMFGNGAFEMDPQLQNFVHQLQAETQKQKFAEQVHTLTNRCWDVCIGDSRLGNKIDGRTQTCLQNCVNRMIDASNFMVEHLQKMGHH</sequence>
<dbReference type="Proteomes" id="UP001175271">
    <property type="component" value="Unassembled WGS sequence"/>
</dbReference>
<dbReference type="CDD" id="cd00130">
    <property type="entry name" value="PAS"/>
    <property type="match status" value="2"/>
</dbReference>
<dbReference type="GO" id="GO:0046983">
    <property type="term" value="F:protein dimerization activity"/>
    <property type="evidence" value="ECO:0007669"/>
    <property type="project" value="InterPro"/>
</dbReference>
<comment type="caution">
    <text evidence="5">The sequence shown here is derived from an EMBL/GenBank/DDBJ whole genome shotgun (WGS) entry which is preliminary data.</text>
</comment>
<dbReference type="SUPFAM" id="SSF144122">
    <property type="entry name" value="Tim10-like"/>
    <property type="match status" value="1"/>
</dbReference>
<dbReference type="SUPFAM" id="SSF55785">
    <property type="entry name" value="PYP-like sensor domain (PAS domain)"/>
    <property type="match status" value="2"/>
</dbReference>
<dbReference type="InterPro" id="IPR036638">
    <property type="entry name" value="HLH_DNA-bd_sf"/>
</dbReference>
<proteinExistence type="predicted"/>
<dbReference type="Pfam" id="PF02953">
    <property type="entry name" value="zf-Tim10_DDP"/>
    <property type="match status" value="1"/>
</dbReference>
<dbReference type="InterPro" id="IPR035427">
    <property type="entry name" value="Tim10-like_dom_sf"/>
</dbReference>
<evidence type="ECO:0000313" key="6">
    <source>
        <dbReference type="Proteomes" id="UP001175271"/>
    </source>
</evidence>
<keyword evidence="6" id="KW-1185">Reference proteome</keyword>
<keyword evidence="1" id="KW-0175">Coiled coil</keyword>
<evidence type="ECO:0000256" key="1">
    <source>
        <dbReference type="SAM" id="Coils"/>
    </source>
</evidence>
<dbReference type="InterPro" id="IPR013655">
    <property type="entry name" value="PAS_fold_3"/>
</dbReference>
<evidence type="ECO:0000259" key="3">
    <source>
        <dbReference type="PROSITE" id="PS50112"/>
    </source>
</evidence>
<dbReference type="EMBL" id="JAUCMV010000002">
    <property type="protein sequence ID" value="KAK0416701.1"/>
    <property type="molecule type" value="Genomic_DNA"/>
</dbReference>
<dbReference type="AlphaFoldDB" id="A0AA39M050"/>
<feature type="region of interest" description="Disordered" evidence="2">
    <location>
        <begin position="499"/>
        <end position="527"/>
    </location>
</feature>
<dbReference type="Pfam" id="PF00010">
    <property type="entry name" value="HLH"/>
    <property type="match status" value="1"/>
</dbReference>
<dbReference type="InterPro" id="IPR000014">
    <property type="entry name" value="PAS"/>
</dbReference>
<dbReference type="Pfam" id="PF08447">
    <property type="entry name" value="PAS_3"/>
    <property type="match status" value="1"/>
</dbReference>
<protein>
    <recommendedName>
        <fullName evidence="7">BHLH domain-containing protein</fullName>
    </recommendedName>
</protein>
<dbReference type="Gene3D" id="3.30.450.20">
    <property type="entry name" value="PAS domain"/>
    <property type="match status" value="1"/>
</dbReference>